<name>A0ABR2YTX5_9CHLO</name>
<accession>A0ABR2YTX5</accession>
<evidence type="ECO:0000256" key="1">
    <source>
        <dbReference type="SAM" id="SignalP"/>
    </source>
</evidence>
<feature type="signal peptide" evidence="1">
    <location>
        <begin position="1"/>
        <end position="16"/>
    </location>
</feature>
<reference evidence="2 3" key="1">
    <citation type="journal article" date="2024" name="Nat. Commun.">
        <title>Phylogenomics reveals the evolutionary origins of lichenization in chlorophyte algae.</title>
        <authorList>
            <person name="Puginier C."/>
            <person name="Libourel C."/>
            <person name="Otte J."/>
            <person name="Skaloud P."/>
            <person name="Haon M."/>
            <person name="Grisel S."/>
            <person name="Petersen M."/>
            <person name="Berrin J.G."/>
            <person name="Delaux P.M."/>
            <person name="Dal Grande F."/>
            <person name="Keller J."/>
        </authorList>
    </citation>
    <scope>NUCLEOTIDE SEQUENCE [LARGE SCALE GENOMIC DNA]</scope>
    <source>
        <strain evidence="2 3">SAG 216-7</strain>
    </source>
</reference>
<feature type="chain" id="PRO_5047287194" evidence="1">
    <location>
        <begin position="17"/>
        <end position="204"/>
    </location>
</feature>
<gene>
    <name evidence="2" type="ORF">WJX75_004800</name>
</gene>
<evidence type="ECO:0000313" key="2">
    <source>
        <dbReference type="EMBL" id="KAK9915107.1"/>
    </source>
</evidence>
<evidence type="ECO:0000313" key="3">
    <source>
        <dbReference type="Proteomes" id="UP001491310"/>
    </source>
</evidence>
<dbReference type="Proteomes" id="UP001491310">
    <property type="component" value="Unassembled WGS sequence"/>
</dbReference>
<keyword evidence="1" id="KW-0732">Signal</keyword>
<protein>
    <submittedName>
        <fullName evidence="2">Uncharacterized protein</fullName>
    </submittedName>
</protein>
<keyword evidence="3" id="KW-1185">Reference proteome</keyword>
<dbReference type="EMBL" id="JALJOT010000005">
    <property type="protein sequence ID" value="KAK9915107.1"/>
    <property type="molecule type" value="Genomic_DNA"/>
</dbReference>
<proteinExistence type="predicted"/>
<sequence>MLACGGLLTAAAAVLAYRSYYGTKSGGESYVSRLRAALRKYSEAFLLGSEVSSLLLSDLQSFLTSDSDQLPQSFKQLLRLAESQEVQQSTSQLVSAARLLHFAGSREGQQLTTASIRTFVREGTEVYMEKLEGTNSWADLLAAIGQGCNSAVMGDLTRVFVHELVNSYLRRPSSSSRYVSPLLVLNEGFRAMIALDALLFGSKC</sequence>
<organism evidence="2 3">
    <name type="scientific">Coccomyxa subellipsoidea</name>
    <dbReference type="NCBI Taxonomy" id="248742"/>
    <lineage>
        <taxon>Eukaryota</taxon>
        <taxon>Viridiplantae</taxon>
        <taxon>Chlorophyta</taxon>
        <taxon>core chlorophytes</taxon>
        <taxon>Trebouxiophyceae</taxon>
        <taxon>Trebouxiophyceae incertae sedis</taxon>
        <taxon>Coccomyxaceae</taxon>
        <taxon>Coccomyxa</taxon>
    </lineage>
</organism>
<comment type="caution">
    <text evidence="2">The sequence shown here is derived from an EMBL/GenBank/DDBJ whole genome shotgun (WGS) entry which is preliminary data.</text>
</comment>